<dbReference type="GeneID" id="70220811"/>
<keyword evidence="3" id="KW-0285">Flavoprotein</keyword>
<dbReference type="Gene3D" id="3.30.465.10">
    <property type="match status" value="2"/>
</dbReference>
<dbReference type="SUPFAM" id="SSF56176">
    <property type="entry name" value="FAD-binding/transporter-associated domain-like"/>
    <property type="match status" value="1"/>
</dbReference>
<comment type="similarity">
    <text evidence="2">Belongs to the oxygen-dependent FAD-linked oxidoreductase family.</text>
</comment>
<evidence type="ECO:0000256" key="3">
    <source>
        <dbReference type="ARBA" id="ARBA00022630"/>
    </source>
</evidence>
<evidence type="ECO:0000256" key="1">
    <source>
        <dbReference type="ARBA" id="ARBA00001974"/>
    </source>
</evidence>
<gene>
    <name evidence="6" type="ORF">BKA55DRAFT_545878</name>
</gene>
<keyword evidence="4" id="KW-0274">FAD</keyword>
<evidence type="ECO:0000256" key="4">
    <source>
        <dbReference type="ARBA" id="ARBA00022827"/>
    </source>
</evidence>
<organism evidence="6 7">
    <name type="scientific">Fusarium redolens</name>
    <dbReference type="NCBI Taxonomy" id="48865"/>
    <lineage>
        <taxon>Eukaryota</taxon>
        <taxon>Fungi</taxon>
        <taxon>Dikarya</taxon>
        <taxon>Ascomycota</taxon>
        <taxon>Pezizomycotina</taxon>
        <taxon>Sordariomycetes</taxon>
        <taxon>Hypocreomycetidae</taxon>
        <taxon>Hypocreales</taxon>
        <taxon>Nectriaceae</taxon>
        <taxon>Fusarium</taxon>
        <taxon>Fusarium redolens species complex</taxon>
    </lineage>
</organism>
<dbReference type="EMBL" id="JAGMUX010000026">
    <property type="protein sequence ID" value="KAH7224290.1"/>
    <property type="molecule type" value="Genomic_DNA"/>
</dbReference>
<dbReference type="AlphaFoldDB" id="A0A9P9G0J8"/>
<protein>
    <recommendedName>
        <fullName evidence="8">FAD-binding PCMH-type domain-containing protein</fullName>
    </recommendedName>
</protein>
<dbReference type="PANTHER" id="PTHR42973">
    <property type="entry name" value="BINDING OXIDOREDUCTASE, PUTATIVE (AFU_ORTHOLOGUE AFUA_1G17690)-RELATED"/>
    <property type="match status" value="1"/>
</dbReference>
<dbReference type="Proteomes" id="UP000720189">
    <property type="component" value="Unassembled WGS sequence"/>
</dbReference>
<evidence type="ECO:0000256" key="5">
    <source>
        <dbReference type="ARBA" id="ARBA00023002"/>
    </source>
</evidence>
<accession>A0A9P9G0J8</accession>
<evidence type="ECO:0000313" key="6">
    <source>
        <dbReference type="EMBL" id="KAH7224290.1"/>
    </source>
</evidence>
<dbReference type="InterPro" id="IPR036318">
    <property type="entry name" value="FAD-bd_PCMH-like_sf"/>
</dbReference>
<sequence>MATTQVNNFIGMQYSREGSDYEKEDYNFFNQQYATSSYIDVAGHDLDPALILKPKDDNDVISAISYAVQNKVGIAIKSGGHQYSGASSCGGKNVQLDVSNTYKDLKIIDKPTIPVPDDRVLAFAGVSGHGQTGGYGQLGRSFGLLGDYITEIRMIDHSGKVLLANKDQNAELFYAIRGGSPGNFGVITHYTIMVFKAKSYMGIENTIKTPKGPVKFQGPRGVKAFWLYNENTLKSLLGYVAAMSDAGNAPRGRDLCVNVLSTDFDITKLFPSFKNDEVWKGLQDTVFRFFPDNIRALLAGKLPPVIVLYAQWCPVGDQQKYDESTDAWFQQFRNLDDFKHGCVHFDEFPADMANMTGHWVFPQRREFPCPYVKRTYATNSKTLGKDGWVNALAKQLGKICDPYEKLDDANKKPVPNDLYDNCKLSAQIQCFGGENSMFYKNRDNGAAYSWRDSTVLQTVDSWYLNKGQPNYELSQKLANNWQTENDGIMIGAKSCFSKTNRRVLWGSWGEWDMAKPEVWKTYYEDEAKY</sequence>
<dbReference type="GO" id="GO:0050660">
    <property type="term" value="F:flavin adenine dinucleotide binding"/>
    <property type="evidence" value="ECO:0007669"/>
    <property type="project" value="InterPro"/>
</dbReference>
<dbReference type="InterPro" id="IPR006093">
    <property type="entry name" value="Oxy_OxRdtase_FAD_BS"/>
</dbReference>
<dbReference type="InterPro" id="IPR016169">
    <property type="entry name" value="FAD-bd_PCMH_sub2"/>
</dbReference>
<evidence type="ECO:0008006" key="8">
    <source>
        <dbReference type="Google" id="ProtNLM"/>
    </source>
</evidence>
<comment type="caution">
    <text evidence="6">The sequence shown here is derived from an EMBL/GenBank/DDBJ whole genome shotgun (WGS) entry which is preliminary data.</text>
</comment>
<dbReference type="PROSITE" id="PS00862">
    <property type="entry name" value="OX2_COVAL_FAD"/>
    <property type="match status" value="1"/>
</dbReference>
<dbReference type="GO" id="GO:0016491">
    <property type="term" value="F:oxidoreductase activity"/>
    <property type="evidence" value="ECO:0007669"/>
    <property type="project" value="UniProtKB-KW"/>
</dbReference>
<evidence type="ECO:0000313" key="7">
    <source>
        <dbReference type="Proteomes" id="UP000720189"/>
    </source>
</evidence>
<dbReference type="InterPro" id="IPR050416">
    <property type="entry name" value="FAD-linked_Oxidoreductase"/>
</dbReference>
<dbReference type="RefSeq" id="XP_046042351.1">
    <property type="nucleotide sequence ID" value="XM_046190857.1"/>
</dbReference>
<proteinExistence type="inferred from homology"/>
<keyword evidence="7" id="KW-1185">Reference proteome</keyword>
<comment type="cofactor">
    <cofactor evidence="1">
        <name>FAD</name>
        <dbReference type="ChEBI" id="CHEBI:57692"/>
    </cofactor>
</comment>
<dbReference type="PANTHER" id="PTHR42973:SF39">
    <property type="entry name" value="FAD-BINDING PCMH-TYPE DOMAIN-CONTAINING PROTEIN"/>
    <property type="match status" value="1"/>
</dbReference>
<reference evidence="6" key="1">
    <citation type="journal article" date="2021" name="Nat. Commun.">
        <title>Genetic determinants of endophytism in the Arabidopsis root mycobiome.</title>
        <authorList>
            <person name="Mesny F."/>
            <person name="Miyauchi S."/>
            <person name="Thiergart T."/>
            <person name="Pickel B."/>
            <person name="Atanasova L."/>
            <person name="Karlsson M."/>
            <person name="Huettel B."/>
            <person name="Barry K.W."/>
            <person name="Haridas S."/>
            <person name="Chen C."/>
            <person name="Bauer D."/>
            <person name="Andreopoulos W."/>
            <person name="Pangilinan J."/>
            <person name="LaButti K."/>
            <person name="Riley R."/>
            <person name="Lipzen A."/>
            <person name="Clum A."/>
            <person name="Drula E."/>
            <person name="Henrissat B."/>
            <person name="Kohler A."/>
            <person name="Grigoriev I.V."/>
            <person name="Martin F.M."/>
            <person name="Hacquard S."/>
        </authorList>
    </citation>
    <scope>NUCLEOTIDE SEQUENCE</scope>
    <source>
        <strain evidence="6">MPI-CAGE-AT-0023</strain>
    </source>
</reference>
<evidence type="ECO:0000256" key="2">
    <source>
        <dbReference type="ARBA" id="ARBA00005466"/>
    </source>
</evidence>
<name>A0A9P9G0J8_FUSRE</name>
<keyword evidence="5" id="KW-0560">Oxidoreductase</keyword>
<dbReference type="OrthoDB" id="415825at2759"/>